<sequence length="297" mass="35130">MKKIDHPQFIIESIYPLSLTYIDQSQAKRKIVFEELSKLQQEIFSYGQEYEDKALISELCKLDKTAFSEHGDELKKLYSNYFSSNKPVHAEIRKYYDLILTNGEEDTNKIIKCPYCLSSMCSHVDHFLPESVYYGLAINPKNLVPSCHNCNTEKKAKTFKEVDKEIIQFFHPYYDDLGEKIWLKANFKIEQNILIVNYFVDDTLPIEPKILKKIQYTFDELGMEKYLSDKASETETSNLKSKFINESFWKNLNNNEIKEILNSDFKLFRENHGNNHWLTALYKELSEREDLYDILKK</sequence>
<evidence type="ECO:0000313" key="3">
    <source>
        <dbReference type="Proteomes" id="UP000515758"/>
    </source>
</evidence>
<accession>A0A6S4V2K3</accession>
<proteinExistence type="predicted"/>
<evidence type="ECO:0000313" key="2">
    <source>
        <dbReference type="EMBL" id="BBQ48789.1"/>
    </source>
</evidence>
<reference evidence="2 3" key="1">
    <citation type="submission" date="2019-12" db="EMBL/GenBank/DDBJ databases">
        <title>complete genome sequences of Acinetobacter pittii str. WP2-W18-ESBL-11 isolated from wastewater treatment plant effluent.</title>
        <authorList>
            <person name="Sekizuka T."/>
            <person name="Itokawa K."/>
            <person name="Yatsu K."/>
            <person name="Inamine Y."/>
            <person name="Kuroda M."/>
        </authorList>
    </citation>
    <scope>NUCLEOTIDE SEQUENCE [LARGE SCALE GENOMIC DNA]</scope>
    <source>
        <strain evidence="2 3">WP2-W18-ESBL-11</strain>
    </source>
</reference>
<name>A0A6S4V2K3_ACIPI</name>
<dbReference type="GO" id="GO:0008270">
    <property type="term" value="F:zinc ion binding"/>
    <property type="evidence" value="ECO:0007669"/>
    <property type="project" value="InterPro"/>
</dbReference>
<dbReference type="Gene3D" id="1.10.30.50">
    <property type="match status" value="1"/>
</dbReference>
<evidence type="ECO:0000259" key="1">
    <source>
        <dbReference type="Pfam" id="PF01844"/>
    </source>
</evidence>
<dbReference type="Proteomes" id="UP000515758">
    <property type="component" value="Chromosome"/>
</dbReference>
<gene>
    <name evidence="2" type="ORF">WP2W18E11_17870</name>
</gene>
<dbReference type="RefSeq" id="WP_182918043.1">
    <property type="nucleotide sequence ID" value="NZ_AP021936.1"/>
</dbReference>
<dbReference type="CDD" id="cd00085">
    <property type="entry name" value="HNHc"/>
    <property type="match status" value="1"/>
</dbReference>
<dbReference type="Pfam" id="PF01844">
    <property type="entry name" value="HNH"/>
    <property type="match status" value="1"/>
</dbReference>
<dbReference type="GO" id="GO:0003676">
    <property type="term" value="F:nucleic acid binding"/>
    <property type="evidence" value="ECO:0007669"/>
    <property type="project" value="InterPro"/>
</dbReference>
<dbReference type="InterPro" id="IPR002711">
    <property type="entry name" value="HNH"/>
</dbReference>
<dbReference type="EMBL" id="AP021936">
    <property type="protein sequence ID" value="BBQ48789.1"/>
    <property type="molecule type" value="Genomic_DNA"/>
</dbReference>
<dbReference type="GO" id="GO:0004519">
    <property type="term" value="F:endonuclease activity"/>
    <property type="evidence" value="ECO:0007669"/>
    <property type="project" value="InterPro"/>
</dbReference>
<protein>
    <recommendedName>
        <fullName evidence="1">HNH domain-containing protein</fullName>
    </recommendedName>
</protein>
<dbReference type="AlphaFoldDB" id="A0A6S4V2K3"/>
<feature type="domain" description="HNH" evidence="1">
    <location>
        <begin position="113"/>
        <end position="156"/>
    </location>
</feature>
<dbReference type="InterPro" id="IPR003615">
    <property type="entry name" value="HNH_nuc"/>
</dbReference>
<organism evidence="2 3">
    <name type="scientific">Acinetobacter pittii</name>
    <name type="common">Acinetobacter genomosp. 3</name>
    <dbReference type="NCBI Taxonomy" id="48296"/>
    <lineage>
        <taxon>Bacteria</taxon>
        <taxon>Pseudomonadati</taxon>
        <taxon>Pseudomonadota</taxon>
        <taxon>Gammaproteobacteria</taxon>
        <taxon>Moraxellales</taxon>
        <taxon>Moraxellaceae</taxon>
        <taxon>Acinetobacter</taxon>
        <taxon>Acinetobacter calcoaceticus/baumannii complex</taxon>
    </lineage>
</organism>